<dbReference type="AlphaFoldDB" id="A0A8B9KCH7"/>
<feature type="signal peptide" evidence="37">
    <location>
        <begin position="1"/>
        <end position="21"/>
    </location>
</feature>
<evidence type="ECO:0000256" key="36">
    <source>
        <dbReference type="PROSITE-ProRule" id="PRU01240"/>
    </source>
</evidence>
<dbReference type="InterPro" id="IPR015500">
    <property type="entry name" value="Peptidase_S8_subtilisin-rel"/>
</dbReference>
<dbReference type="InterPro" id="IPR010259">
    <property type="entry name" value="S8pro/Inhibitor_I9"/>
</dbReference>
<evidence type="ECO:0000256" key="3">
    <source>
        <dbReference type="ARBA" id="ARBA00004240"/>
    </source>
</evidence>
<evidence type="ECO:0000256" key="31">
    <source>
        <dbReference type="ARBA" id="ARBA00023180"/>
    </source>
</evidence>
<keyword evidence="13" id="KW-0964">Secreted</keyword>
<keyword evidence="29" id="KW-1015">Disulfide bond</keyword>
<keyword evidence="31" id="KW-0325">Glycoprotein</keyword>
<gene>
    <name evidence="43" type="primary">PCSK9</name>
    <name evidence="43" type="ORF">AMEX_G1377</name>
</gene>
<organism evidence="44 45">
    <name type="scientific">Astyanax mexicanus</name>
    <name type="common">Blind cave fish</name>
    <name type="synonym">Astyanax fasciatus mexicanus</name>
    <dbReference type="NCBI Taxonomy" id="7994"/>
    <lineage>
        <taxon>Eukaryota</taxon>
        <taxon>Metazoa</taxon>
        <taxon>Chordata</taxon>
        <taxon>Craniata</taxon>
        <taxon>Vertebrata</taxon>
        <taxon>Euteleostomi</taxon>
        <taxon>Actinopterygii</taxon>
        <taxon>Neopterygii</taxon>
        <taxon>Teleostei</taxon>
        <taxon>Ostariophysi</taxon>
        <taxon>Characiformes</taxon>
        <taxon>Characoidei</taxon>
        <taxon>Acestrorhamphidae</taxon>
        <taxon>Acestrorhamphinae</taxon>
        <taxon>Astyanax</taxon>
    </lineage>
</organism>
<keyword evidence="27" id="KW-0443">Lipid metabolism</keyword>
<keyword evidence="15" id="KW-0597">Phosphoprotein</keyword>
<evidence type="ECO:0000256" key="15">
    <source>
        <dbReference type="ARBA" id="ARBA00022553"/>
    </source>
</evidence>
<keyword evidence="19 37" id="KW-0732">Signal</keyword>
<keyword evidence="21 36" id="KW-0378">Hydrolase</keyword>
<dbReference type="Gene3D" id="3.30.70.80">
    <property type="entry name" value="Peptidase S8 propeptide/proteinase inhibitor I9"/>
    <property type="match status" value="1"/>
</dbReference>
<evidence type="ECO:0000256" key="34">
    <source>
        <dbReference type="ARBA" id="ARBA00032525"/>
    </source>
</evidence>
<evidence type="ECO:0000256" key="7">
    <source>
        <dbReference type="ARBA" id="ARBA00004555"/>
    </source>
</evidence>
<dbReference type="InterPro" id="IPR036852">
    <property type="entry name" value="Peptidase_S8/S53_dom_sf"/>
</dbReference>
<keyword evidence="30" id="KW-1207">Sterol metabolism</keyword>
<dbReference type="GO" id="GO:0005615">
    <property type="term" value="C:extracellular space"/>
    <property type="evidence" value="ECO:0007669"/>
    <property type="project" value="TreeGrafter"/>
</dbReference>
<reference evidence="43 46" key="1">
    <citation type="submission" date="2021-07" db="EMBL/GenBank/DDBJ databases">
        <authorList>
            <person name="Imarazene B."/>
            <person name="Zahm M."/>
            <person name="Klopp C."/>
            <person name="Cabau C."/>
            <person name="Beille S."/>
            <person name="Jouanno E."/>
            <person name="Castinel A."/>
            <person name="Lluch J."/>
            <person name="Gil L."/>
            <person name="Kuchtly C."/>
            <person name="Lopez Roques C."/>
            <person name="Donnadieu C."/>
            <person name="Parrinello H."/>
            <person name="Journot L."/>
            <person name="Du K."/>
            <person name="Schartl M."/>
            <person name="Retaux S."/>
            <person name="Guiguen Y."/>
        </authorList>
    </citation>
    <scope>NUCLEOTIDE SEQUENCE [LARGE SCALE GENOMIC DNA]</scope>
    <source>
        <strain evidence="43">Pach_M1</strain>
        <tissue evidence="43">Testis</tissue>
    </source>
</reference>
<keyword evidence="20" id="KW-0967">Endosome</keyword>
<evidence type="ECO:0000259" key="40">
    <source>
        <dbReference type="Pfam" id="PF18459"/>
    </source>
</evidence>
<evidence type="ECO:0000259" key="41">
    <source>
        <dbReference type="Pfam" id="PF18463"/>
    </source>
</evidence>
<evidence type="ECO:0000256" key="4">
    <source>
        <dbReference type="ARBA" id="ARBA00004241"/>
    </source>
</evidence>
<dbReference type="Proteomes" id="UP000752171">
    <property type="component" value="Unassembled WGS sequence"/>
</dbReference>
<comment type="cofactor">
    <cofactor evidence="1">
        <name>Ca(2+)</name>
        <dbReference type="ChEBI" id="CHEBI:29108"/>
    </cofactor>
</comment>
<dbReference type="GO" id="GO:0006915">
    <property type="term" value="P:apoptotic process"/>
    <property type="evidence" value="ECO:0007669"/>
    <property type="project" value="UniProtKB-KW"/>
</dbReference>
<evidence type="ECO:0000259" key="38">
    <source>
        <dbReference type="Pfam" id="PF00082"/>
    </source>
</evidence>
<evidence type="ECO:0000256" key="25">
    <source>
        <dbReference type="ARBA" id="ARBA00022837"/>
    </source>
</evidence>
<keyword evidence="18" id="KW-0053">Apoptosis</keyword>
<dbReference type="InterPro" id="IPR041051">
    <property type="entry name" value="PCSK9_C3"/>
</dbReference>
<dbReference type="PANTHER" id="PTHR43806">
    <property type="entry name" value="PEPTIDASE S8"/>
    <property type="match status" value="1"/>
</dbReference>
<dbReference type="CDD" id="cd04077">
    <property type="entry name" value="Peptidases_S8_PCSK9_ProteinaseK_like"/>
    <property type="match status" value="1"/>
</dbReference>
<feature type="domain" description="Inhibitor I9" evidence="39">
    <location>
        <begin position="68"/>
        <end position="141"/>
    </location>
</feature>
<evidence type="ECO:0000256" key="32">
    <source>
        <dbReference type="ARBA" id="ARBA00023221"/>
    </source>
</evidence>
<dbReference type="OrthoDB" id="206201at2759"/>
<evidence type="ECO:0000256" key="6">
    <source>
        <dbReference type="ARBA" id="ARBA00004496"/>
    </source>
</evidence>
<evidence type="ECO:0000256" key="5">
    <source>
        <dbReference type="ARBA" id="ARBA00004371"/>
    </source>
</evidence>
<dbReference type="InterPro" id="IPR034193">
    <property type="entry name" value="PCSK9_ProteinaseK-like"/>
</dbReference>
<evidence type="ECO:0000256" key="21">
    <source>
        <dbReference type="ARBA" id="ARBA00022801"/>
    </source>
</evidence>
<dbReference type="InterPro" id="IPR000209">
    <property type="entry name" value="Peptidase_S8/S53_dom"/>
</dbReference>
<feature type="active site" description="Charge relay system" evidence="36">
    <location>
        <position position="177"/>
    </location>
</feature>
<evidence type="ECO:0000256" key="18">
    <source>
        <dbReference type="ARBA" id="ARBA00022703"/>
    </source>
</evidence>
<feature type="chain" id="PRO_5044669384" description="Proprotein convertase subtilisin/kexin type 9" evidence="37">
    <location>
        <begin position="22"/>
        <end position="675"/>
    </location>
</feature>
<keyword evidence="12" id="KW-0963">Cytoplasm</keyword>
<dbReference type="Pfam" id="PF05922">
    <property type="entry name" value="Inhibitor_I9"/>
    <property type="match status" value="1"/>
</dbReference>
<reference evidence="44" key="2">
    <citation type="submission" date="2025-05" db="UniProtKB">
        <authorList>
            <consortium name="Ensembl"/>
        </authorList>
    </citation>
    <scope>IDENTIFICATION</scope>
</reference>
<proteinExistence type="inferred from homology"/>
<dbReference type="FunFam" id="2.60.120.690:FF:000001">
    <property type="entry name" value="Proprotein convertase subtilisin/kexin type 9"/>
    <property type="match status" value="1"/>
</dbReference>
<dbReference type="Pfam" id="PF18459">
    <property type="entry name" value="PCSK9_C1"/>
    <property type="match status" value="1"/>
</dbReference>
<keyword evidence="14" id="KW-0153">Cholesterol metabolism</keyword>
<evidence type="ECO:0000256" key="23">
    <source>
        <dbReference type="ARBA" id="ARBA00022824"/>
    </source>
</evidence>
<evidence type="ECO:0000256" key="27">
    <source>
        <dbReference type="ARBA" id="ARBA00023098"/>
    </source>
</evidence>
<dbReference type="OMA" id="GEEMMGC"/>
<dbReference type="GO" id="GO:0005783">
    <property type="term" value="C:endoplasmic reticulum"/>
    <property type="evidence" value="ECO:0007669"/>
    <property type="project" value="UniProtKB-SubCell"/>
</dbReference>
<dbReference type="GO" id="GO:0005764">
    <property type="term" value="C:lysosome"/>
    <property type="evidence" value="ECO:0007669"/>
    <property type="project" value="UniProtKB-SubCell"/>
</dbReference>
<keyword evidence="24 36" id="KW-0720">Serine protease</keyword>
<evidence type="ECO:0000256" key="9">
    <source>
        <dbReference type="ARBA" id="ARBA00011073"/>
    </source>
</evidence>
<evidence type="ECO:0000256" key="35">
    <source>
        <dbReference type="ARBA" id="ARBA00032870"/>
    </source>
</evidence>
<dbReference type="InterPro" id="IPR041254">
    <property type="entry name" value="PCSK9_C1"/>
</dbReference>
<comment type="similarity">
    <text evidence="9 36">Belongs to the peptidase S8 family.</text>
</comment>
<dbReference type="InterPro" id="IPR037045">
    <property type="entry name" value="S8pro/Inhibitor_I9_sf"/>
</dbReference>
<feature type="domain" description="Proprotein convertase subtilisin/kexin type 9 C-terminal" evidence="42">
    <location>
        <begin position="523"/>
        <end position="584"/>
    </location>
</feature>
<feature type="active site" description="Charge relay system" evidence="36">
    <location>
        <position position="217"/>
    </location>
</feature>
<evidence type="ECO:0000256" key="30">
    <source>
        <dbReference type="ARBA" id="ARBA00023166"/>
    </source>
</evidence>
<dbReference type="GO" id="GO:0006508">
    <property type="term" value="P:proteolysis"/>
    <property type="evidence" value="ECO:0007669"/>
    <property type="project" value="UniProtKB-KW"/>
</dbReference>
<evidence type="ECO:0000256" key="14">
    <source>
        <dbReference type="ARBA" id="ARBA00022548"/>
    </source>
</evidence>
<feature type="domain" description="Proprotein convertase subtilisin/kexin type 9 C-terminal" evidence="41">
    <location>
        <begin position="586"/>
        <end position="659"/>
    </location>
</feature>
<name>A0A8B9KCH7_ASTMX</name>
<evidence type="ECO:0000256" key="20">
    <source>
        <dbReference type="ARBA" id="ARBA00022753"/>
    </source>
</evidence>
<keyword evidence="22" id="KW-0068">Autocatalytic cleavage</keyword>
<dbReference type="GO" id="GO:0005768">
    <property type="term" value="C:endosome"/>
    <property type="evidence" value="ECO:0007669"/>
    <property type="project" value="UniProtKB-SubCell"/>
</dbReference>
<keyword evidence="33" id="KW-0458">Lysosome</keyword>
<dbReference type="Ensembl" id="ENSAMXT00005036321.1">
    <property type="protein sequence ID" value="ENSAMXP00005033243.1"/>
    <property type="gene ID" value="ENSAMXG00005015678.1"/>
</dbReference>
<evidence type="ECO:0000256" key="13">
    <source>
        <dbReference type="ARBA" id="ARBA00022525"/>
    </source>
</evidence>
<dbReference type="InterPro" id="IPR050131">
    <property type="entry name" value="Peptidase_S8_subtilisin-like"/>
</dbReference>
<evidence type="ECO:0000256" key="2">
    <source>
        <dbReference type="ARBA" id="ARBA00004177"/>
    </source>
</evidence>
<evidence type="ECO:0000256" key="10">
    <source>
        <dbReference type="ARBA" id="ARBA00011841"/>
    </source>
</evidence>
<keyword evidence="28" id="KW-0865">Zymogen</keyword>
<dbReference type="InterPro" id="IPR041052">
    <property type="entry name" value="PCSK9_C2"/>
</dbReference>
<evidence type="ECO:0000256" key="1">
    <source>
        <dbReference type="ARBA" id="ARBA00001913"/>
    </source>
</evidence>
<dbReference type="GeneID" id="103029992"/>
<evidence type="ECO:0000313" key="46">
    <source>
        <dbReference type="Proteomes" id="UP000752171"/>
    </source>
</evidence>
<dbReference type="Gene3D" id="2.60.120.690">
    <property type="entry name" value="Proprotein convertase subtilisin/kexin type 9"/>
    <property type="match status" value="1"/>
</dbReference>
<feature type="domain" description="Proprotein convertase subtilisin/kexin type 9 C-terminal" evidence="40">
    <location>
        <begin position="443"/>
        <end position="520"/>
    </location>
</feature>
<evidence type="ECO:0000259" key="42">
    <source>
        <dbReference type="Pfam" id="PF18464"/>
    </source>
</evidence>
<evidence type="ECO:0000256" key="28">
    <source>
        <dbReference type="ARBA" id="ARBA00023145"/>
    </source>
</evidence>
<dbReference type="Pfam" id="PF00082">
    <property type="entry name" value="Peptidase_S8"/>
    <property type="match status" value="1"/>
</dbReference>
<comment type="subunit">
    <text evidence="10">Monomer. Can self-associate to form dimers and higher multimers which may have increased LDLR degrading activity. The precursor protein but not the mature protein may form multimers. Interacts with APOB, VLDLR, LRP8/APOER2 and BACE1. The full-length immature form (pro-PCSK9) interacts with SCNN1A, SCNN1B and SCNN1G. The pro-PCSK9 form (via C-terminal domain) interacts with LDLR. Interacts (via the C-terminal domain) with ANXA2 (via repeat Annexin 1); the interaction inhibits the degradation of LDLR.</text>
</comment>
<dbReference type="GO" id="GO:0022008">
    <property type="term" value="P:neurogenesis"/>
    <property type="evidence" value="ECO:0007669"/>
    <property type="project" value="Ensembl"/>
</dbReference>
<dbReference type="GO" id="GO:0009986">
    <property type="term" value="C:cell surface"/>
    <property type="evidence" value="ECO:0007669"/>
    <property type="project" value="UniProtKB-SubCell"/>
</dbReference>
<dbReference type="GO" id="GO:0008203">
    <property type="term" value="P:cholesterol metabolic process"/>
    <property type="evidence" value="ECO:0007669"/>
    <property type="project" value="UniProtKB-KW"/>
</dbReference>
<dbReference type="GO" id="GO:0004252">
    <property type="term" value="F:serine-type endopeptidase activity"/>
    <property type="evidence" value="ECO:0007669"/>
    <property type="project" value="UniProtKB-UniRule"/>
</dbReference>
<evidence type="ECO:0000313" key="45">
    <source>
        <dbReference type="Proteomes" id="UP000694621"/>
    </source>
</evidence>
<evidence type="ECO:0000259" key="39">
    <source>
        <dbReference type="Pfam" id="PF05922"/>
    </source>
</evidence>
<dbReference type="PRINTS" id="PR00723">
    <property type="entry name" value="SUBTILISIN"/>
</dbReference>
<evidence type="ECO:0000256" key="17">
    <source>
        <dbReference type="ARBA" id="ARBA00022670"/>
    </source>
</evidence>
<dbReference type="GO" id="GO:0043523">
    <property type="term" value="P:regulation of neuron apoptotic process"/>
    <property type="evidence" value="ECO:0007669"/>
    <property type="project" value="UniProtKB-ARBA"/>
</dbReference>
<dbReference type="FunFam" id="3.40.50.200:FF:000016">
    <property type="entry name" value="Proprotein convertase subtilisin/kexin type 9"/>
    <property type="match status" value="1"/>
</dbReference>
<dbReference type="FunFam" id="3.30.70.80:FF:000004">
    <property type="entry name" value="Proprotein convertase subtilisin/kexin type 9"/>
    <property type="match status" value="1"/>
</dbReference>
<evidence type="ECO:0000256" key="37">
    <source>
        <dbReference type="SAM" id="SignalP"/>
    </source>
</evidence>
<evidence type="ECO:0000256" key="33">
    <source>
        <dbReference type="ARBA" id="ARBA00023228"/>
    </source>
</evidence>
<dbReference type="Proteomes" id="UP000694621">
    <property type="component" value="Unplaced"/>
</dbReference>
<feature type="active site" description="Charge relay system" evidence="36">
    <location>
        <position position="377"/>
    </location>
</feature>
<evidence type="ECO:0000313" key="43">
    <source>
        <dbReference type="EMBL" id="KAG9282686.1"/>
    </source>
</evidence>
<accession>A0A8B9KCH7</accession>
<dbReference type="Pfam" id="PF18463">
    <property type="entry name" value="PCSK9_C3"/>
    <property type="match status" value="1"/>
</dbReference>
<evidence type="ECO:0000256" key="8">
    <source>
        <dbReference type="ARBA" id="ARBA00004613"/>
    </source>
</evidence>
<evidence type="ECO:0000256" key="26">
    <source>
        <dbReference type="ARBA" id="ARBA00023034"/>
    </source>
</evidence>
<dbReference type="PROSITE" id="PS51892">
    <property type="entry name" value="SUBTILASE"/>
    <property type="match status" value="1"/>
</dbReference>
<dbReference type="EMBL" id="JAICCE010000001">
    <property type="protein sequence ID" value="KAG9282686.1"/>
    <property type="molecule type" value="Genomic_DNA"/>
</dbReference>
<evidence type="ECO:0000256" key="16">
    <source>
        <dbReference type="ARBA" id="ARBA00022641"/>
    </source>
</evidence>
<comment type="subcellular location">
    <subcellularLocation>
        <location evidence="4">Cell surface</location>
    </subcellularLocation>
    <subcellularLocation>
        <location evidence="6">Cytoplasm</location>
    </subcellularLocation>
    <subcellularLocation>
        <location evidence="3">Endoplasmic reticulum</location>
    </subcellularLocation>
    <subcellularLocation>
        <location evidence="2">Endosome</location>
    </subcellularLocation>
    <subcellularLocation>
        <location evidence="7">Golgi apparatus</location>
    </subcellularLocation>
    <subcellularLocation>
        <location evidence="5">Lysosome</location>
    </subcellularLocation>
    <subcellularLocation>
        <location evidence="8">Secreted</location>
    </subcellularLocation>
</comment>
<feature type="domain" description="Peptidase S8/S53" evidence="38">
    <location>
        <begin position="175"/>
        <end position="410"/>
    </location>
</feature>
<dbReference type="CTD" id="255738"/>
<dbReference type="SUPFAM" id="SSF54897">
    <property type="entry name" value="Protease propeptides/inhibitors"/>
    <property type="match status" value="1"/>
</dbReference>
<evidence type="ECO:0000256" key="22">
    <source>
        <dbReference type="ARBA" id="ARBA00022813"/>
    </source>
</evidence>
<keyword evidence="16" id="KW-0765">Sulfation</keyword>
<dbReference type="Pfam" id="PF18464">
    <property type="entry name" value="PCSK9_C2"/>
    <property type="match status" value="1"/>
</dbReference>
<evidence type="ECO:0000256" key="29">
    <source>
        <dbReference type="ARBA" id="ARBA00023157"/>
    </source>
</evidence>
<keyword evidence="23" id="KW-0256">Endoplasmic reticulum</keyword>
<dbReference type="GO" id="GO:0005794">
    <property type="term" value="C:Golgi apparatus"/>
    <property type="evidence" value="ECO:0007669"/>
    <property type="project" value="UniProtKB-SubCell"/>
</dbReference>
<dbReference type="KEGG" id="amex:103029992"/>
<dbReference type="PANTHER" id="PTHR43806:SF60">
    <property type="entry name" value="PROPROTEIN CONVERTASE SUBTILISIN_KEXIN TYPE 9"/>
    <property type="match status" value="1"/>
</dbReference>
<dbReference type="SUPFAM" id="SSF52743">
    <property type="entry name" value="Subtilisin-like"/>
    <property type="match status" value="1"/>
</dbReference>
<evidence type="ECO:0000256" key="19">
    <source>
        <dbReference type="ARBA" id="ARBA00022729"/>
    </source>
</evidence>
<dbReference type="Gene3D" id="3.40.50.200">
    <property type="entry name" value="Peptidase S8/S53 domain"/>
    <property type="match status" value="1"/>
</dbReference>
<keyword evidence="25" id="KW-0106">Calcium</keyword>
<dbReference type="GO" id="GO:0007417">
    <property type="term" value="P:central nervous system development"/>
    <property type="evidence" value="ECO:0007669"/>
    <property type="project" value="Ensembl"/>
</dbReference>
<evidence type="ECO:0000256" key="24">
    <source>
        <dbReference type="ARBA" id="ARBA00022825"/>
    </source>
</evidence>
<evidence type="ECO:0000256" key="11">
    <source>
        <dbReference type="ARBA" id="ARBA00019781"/>
    </source>
</evidence>
<protein>
    <recommendedName>
        <fullName evidence="11">Proprotein convertase subtilisin/kexin type 9</fullName>
    </recommendedName>
    <alternativeName>
        <fullName evidence="35">Proprotein convertase 9</fullName>
    </alternativeName>
    <alternativeName>
        <fullName evidence="34">Subtilisin/kexin-like protease PC9</fullName>
    </alternativeName>
</protein>
<keyword evidence="32" id="KW-0753">Steroid metabolism</keyword>
<keyword evidence="26" id="KW-0333">Golgi apparatus</keyword>
<keyword evidence="17 36" id="KW-0645">Protease</keyword>
<evidence type="ECO:0000313" key="44">
    <source>
        <dbReference type="Ensembl" id="ENSAMXP00005033243.1"/>
    </source>
</evidence>
<evidence type="ECO:0000256" key="12">
    <source>
        <dbReference type="ARBA" id="ARBA00022490"/>
    </source>
</evidence>
<sequence length="675" mass="71806">MRGLAALALLLQLCAAAAALADPEEDYTEDVELILSLIRKDDSQAELESAPSAQFLRCTKAEWRVPGNYIVVLRNGTHENQVERTMRALRARAARRGYLTEITRTYSGAVRGFLVKMSSDVLHMALKLPHVDYIEEDSTVFAQGLPWNLERIVQTEHESGKYTPPNDGAQVGLYLMDTSVQTSHREIESRVMVTDFNSVPEEDGVRVHRQANQCDSHGTHTAGVVSGRDSGVARGVSVNSVRVLNCQGKGTVSGVMAGLEYIRASLQTQPISPLIVLLPFAGGFSRTLNTACREMVRSGAVLIAAAGNYQDDACLYSPASEPEVITVGATNAADQPLTAGNTGTNVGRCVDVFAPGDDIISASSDCPTCFTTKSGTSQAAAHAAGIAAVLLNAKPSASSAEVLQLLRHHSVQQVMNPDSLPAEHRLTTPNMVAALPKSTSALSDDALLCRSVWSEKSGVSSFDTAVAHCRQGEEMFSCSSYSSGSRAGERIEMQDGQKLCVAHNGVGGQGVYAIARCCTGNSVQCQSSASPHTGTDAECPTPEHQLTGCSSHVESGGVIDPMRPLHSSRKACPARVGTTSHASCCHAPSLECRLIEHHPSSFKEQVEVSCEDSWTLTGCNSVSHGSVTHGAFGRGNTCVVKASDQGKGAAAIAICCRYRPLQHESSKHSHEQNNH</sequence>